<dbReference type="OrthoDB" id="5424058at2759"/>
<evidence type="ECO:0000259" key="2">
    <source>
        <dbReference type="Pfam" id="PF20231"/>
    </source>
</evidence>
<reference evidence="4" key="4">
    <citation type="submission" date="2025-05" db="UniProtKB">
        <authorList>
            <consortium name="EnsemblFungi"/>
        </authorList>
    </citation>
    <scope>IDENTIFICATION</scope>
    <source>
        <strain evidence="4">isolate 1-1 / race 1 (BBBD)</strain>
    </source>
</reference>
<dbReference type="STRING" id="630390.A0A180G2X1"/>
<feature type="compositionally biased region" description="Basic and acidic residues" evidence="1">
    <location>
        <begin position="87"/>
        <end position="113"/>
    </location>
</feature>
<dbReference type="VEuPathDB" id="FungiDB:PTTG_29630"/>
<protein>
    <recommendedName>
        <fullName evidence="2">DUF6589 domain-containing protein</fullName>
    </recommendedName>
</protein>
<reference evidence="4 5" key="3">
    <citation type="journal article" date="2017" name="G3 (Bethesda)">
        <title>Comparative analysis highlights variable genome content of wheat rusts and divergence of the mating loci.</title>
        <authorList>
            <person name="Cuomo C.A."/>
            <person name="Bakkeren G."/>
            <person name="Khalil H.B."/>
            <person name="Panwar V."/>
            <person name="Joly D."/>
            <person name="Linning R."/>
            <person name="Sakthikumar S."/>
            <person name="Song X."/>
            <person name="Adiconis X."/>
            <person name="Fan L."/>
            <person name="Goldberg J.M."/>
            <person name="Levin J.Z."/>
            <person name="Young S."/>
            <person name="Zeng Q."/>
            <person name="Anikster Y."/>
            <person name="Bruce M."/>
            <person name="Wang M."/>
            <person name="Yin C."/>
            <person name="McCallum B."/>
            <person name="Szabo L.J."/>
            <person name="Hulbert S."/>
            <person name="Chen X."/>
            <person name="Fellers J.P."/>
        </authorList>
    </citation>
    <scope>NUCLEOTIDE SEQUENCE</scope>
    <source>
        <strain evidence="4">isolate 1-1 / race 1 (BBBD)</strain>
        <strain evidence="5">Isolate 1-1 / race 1 (BBBD)</strain>
    </source>
</reference>
<dbReference type="EMBL" id="ADAS02000664">
    <property type="protein sequence ID" value="OAV86984.1"/>
    <property type="molecule type" value="Genomic_DNA"/>
</dbReference>
<reference evidence="3" key="2">
    <citation type="submission" date="2016-05" db="EMBL/GenBank/DDBJ databases">
        <title>Comparative analysis highlights variable genome content of wheat rusts and divergence of the mating loci.</title>
        <authorList>
            <person name="Cuomo C.A."/>
            <person name="Bakkeren G."/>
            <person name="Szabo L."/>
            <person name="Khalil H."/>
            <person name="Joly D."/>
            <person name="Goldberg J."/>
            <person name="Young S."/>
            <person name="Zeng Q."/>
            <person name="Fellers J."/>
        </authorList>
    </citation>
    <scope>NUCLEOTIDE SEQUENCE [LARGE SCALE GENOMIC DNA]</scope>
    <source>
        <strain evidence="3">1-1 BBBD Race 1</strain>
    </source>
</reference>
<organism evidence="3">
    <name type="scientific">Puccinia triticina (isolate 1-1 / race 1 (BBBD))</name>
    <name type="common">Brown leaf rust fungus</name>
    <dbReference type="NCBI Taxonomy" id="630390"/>
    <lineage>
        <taxon>Eukaryota</taxon>
        <taxon>Fungi</taxon>
        <taxon>Dikarya</taxon>
        <taxon>Basidiomycota</taxon>
        <taxon>Pucciniomycotina</taxon>
        <taxon>Pucciniomycetes</taxon>
        <taxon>Pucciniales</taxon>
        <taxon>Pucciniaceae</taxon>
        <taxon>Puccinia</taxon>
    </lineage>
</organism>
<gene>
    <name evidence="3" type="ORF">PTTG_29630</name>
</gene>
<name>A0A180G2X1_PUCT1</name>
<evidence type="ECO:0000313" key="4">
    <source>
        <dbReference type="EnsemblFungi" id="PTTG_29630-t43_1-p1"/>
    </source>
</evidence>
<proteinExistence type="predicted"/>
<dbReference type="Proteomes" id="UP000005240">
    <property type="component" value="Unassembled WGS sequence"/>
</dbReference>
<evidence type="ECO:0000313" key="3">
    <source>
        <dbReference type="EMBL" id="OAV86984.1"/>
    </source>
</evidence>
<evidence type="ECO:0000256" key="1">
    <source>
        <dbReference type="SAM" id="MobiDB-lite"/>
    </source>
</evidence>
<dbReference type="EnsemblFungi" id="PTTG_29630-t43_1">
    <property type="protein sequence ID" value="PTTG_29630-t43_1-p1"/>
    <property type="gene ID" value="PTTG_29630"/>
</dbReference>
<dbReference type="AlphaFoldDB" id="A0A180G2X1"/>
<evidence type="ECO:0000313" key="5">
    <source>
        <dbReference type="Proteomes" id="UP000005240"/>
    </source>
</evidence>
<dbReference type="InterPro" id="IPR046496">
    <property type="entry name" value="DUF6589"/>
</dbReference>
<reference evidence="3" key="1">
    <citation type="submission" date="2009-11" db="EMBL/GenBank/DDBJ databases">
        <authorList>
            <consortium name="The Broad Institute Genome Sequencing Platform"/>
            <person name="Ward D."/>
            <person name="Feldgarden M."/>
            <person name="Earl A."/>
            <person name="Young S.K."/>
            <person name="Zeng Q."/>
            <person name="Koehrsen M."/>
            <person name="Alvarado L."/>
            <person name="Berlin A."/>
            <person name="Bochicchio J."/>
            <person name="Borenstein D."/>
            <person name="Chapman S.B."/>
            <person name="Chen Z."/>
            <person name="Engels R."/>
            <person name="Freedman E."/>
            <person name="Gellesch M."/>
            <person name="Goldberg J."/>
            <person name="Griggs A."/>
            <person name="Gujja S."/>
            <person name="Heilman E."/>
            <person name="Heiman D."/>
            <person name="Hepburn T."/>
            <person name="Howarth C."/>
            <person name="Jen D."/>
            <person name="Larson L."/>
            <person name="Lewis B."/>
            <person name="Mehta T."/>
            <person name="Park D."/>
            <person name="Pearson M."/>
            <person name="Roberts A."/>
            <person name="Saif S."/>
            <person name="Shea T."/>
            <person name="Shenoy N."/>
            <person name="Sisk P."/>
            <person name="Stolte C."/>
            <person name="Sykes S."/>
            <person name="Thomson T."/>
            <person name="Walk T."/>
            <person name="White J."/>
            <person name="Yandava C."/>
            <person name="Izard J."/>
            <person name="Baranova O.V."/>
            <person name="Blanton J.M."/>
            <person name="Tanner A.C."/>
            <person name="Dewhirst F.E."/>
            <person name="Haas B."/>
            <person name="Nusbaum C."/>
            <person name="Birren B."/>
        </authorList>
    </citation>
    <scope>NUCLEOTIDE SEQUENCE [LARGE SCALE GENOMIC DNA]</scope>
    <source>
        <strain evidence="3">1-1 BBBD Race 1</strain>
    </source>
</reference>
<dbReference type="Pfam" id="PF20231">
    <property type="entry name" value="DUF6589"/>
    <property type="match status" value="1"/>
</dbReference>
<accession>A0A180G2X1</accession>
<keyword evidence="5" id="KW-1185">Reference proteome</keyword>
<feature type="region of interest" description="Disordered" evidence="1">
    <location>
        <begin position="84"/>
        <end position="113"/>
    </location>
</feature>
<sequence>MVCSQEPGKTNWSNFILGQAQKILKVNKEHDKPQGLYYSSTKIKPDFFSEKNQAARDKQMTDKEHPFLYRLLKSKIMHQSAVQDKYSNGKDDDKDDTNSLRGPFDKPAELDEDAKSAAKIHHAHVVAKTMCSMLTFASNRRKNAMQLENSITFVACGISDQVNKYLNFIGLSSSCQTAHSALRTLGRKAKKTIKNRMKLGPPLSLNFCPLICIDNLDFQEAVQSTTKAVCSTVPGVLKSQVASVFMTYIAEATDKTPIIPLKPPPIKVLDAQKPDITMLKLMIASDNSSKGVGEVLEGLAQQSGQTPATFASRLMILKGDLGTCLNFSSLKAQRKPNNLPEESLSNIFTLLGGAHTLWNVAQAIISLHFGDSSDSKDLGCWHFFKALGGKSNQVLNKKDFSLMLVQVQKVHKATIAYLILLIMGKQTDAFPKEKLFMKASDIVSIIDSVYEKFISPQALSKAKNPKAPCLTNMLLLLRDFSSIVECSRAMKAGNIRCVLNIWKRWLVMAMGIQGLTSYAIDLPQMYPLLTKYFYNNTGMGTKIDWLKDEYSLAIPVLRALLDSLNKQCGRDHIYQLHKNTILMPSMLGFIKMANQYDICCTSAKSNQTNKKEVVEIFSNGFKVMQLDVKKGSAKMN</sequence>
<feature type="domain" description="DUF6589" evidence="2">
    <location>
        <begin position="237"/>
        <end position="530"/>
    </location>
</feature>